<feature type="region of interest" description="Disordered" evidence="3">
    <location>
        <begin position="212"/>
        <end position="231"/>
    </location>
</feature>
<keyword evidence="4" id="KW-1133">Transmembrane helix</keyword>
<proteinExistence type="predicted"/>
<comment type="caution">
    <text evidence="5">The sequence shown here is derived from an EMBL/GenBank/DDBJ whole genome shotgun (WGS) entry which is preliminary data.</text>
</comment>
<dbReference type="PANTHER" id="PTHR32347">
    <property type="entry name" value="EFFLUX SYSTEM COMPONENT YKNX-RELATED"/>
    <property type="match status" value="1"/>
</dbReference>
<keyword evidence="4" id="KW-0472">Membrane</keyword>
<evidence type="ECO:0000313" key="6">
    <source>
        <dbReference type="Proteomes" id="UP001348265"/>
    </source>
</evidence>
<gene>
    <name evidence="5" type="ORF">RB636_37685</name>
</gene>
<dbReference type="Proteomes" id="UP001348265">
    <property type="component" value="Unassembled WGS sequence"/>
</dbReference>
<dbReference type="InterPro" id="IPR036366">
    <property type="entry name" value="PGBDSf"/>
</dbReference>
<keyword evidence="4" id="KW-0812">Transmembrane</keyword>
<dbReference type="Gene3D" id="2.40.420.20">
    <property type="match status" value="1"/>
</dbReference>
<organism evidence="5 6">
    <name type="scientific">Streptomyces chrestomyceticus</name>
    <dbReference type="NCBI Taxonomy" id="68185"/>
    <lineage>
        <taxon>Bacteria</taxon>
        <taxon>Bacillati</taxon>
        <taxon>Actinomycetota</taxon>
        <taxon>Actinomycetes</taxon>
        <taxon>Kitasatosporales</taxon>
        <taxon>Streptomycetaceae</taxon>
        <taxon>Streptomyces</taxon>
    </lineage>
</organism>
<evidence type="ECO:0008006" key="7">
    <source>
        <dbReference type="Google" id="ProtNLM"/>
    </source>
</evidence>
<dbReference type="SUPFAM" id="SSF47090">
    <property type="entry name" value="PGBD-like"/>
    <property type="match status" value="1"/>
</dbReference>
<evidence type="ECO:0000313" key="5">
    <source>
        <dbReference type="EMBL" id="MEF3118896.1"/>
    </source>
</evidence>
<accession>A0ABU7X5U5</accession>
<feature type="compositionally biased region" description="Basic and acidic residues" evidence="3">
    <location>
        <begin position="214"/>
        <end position="223"/>
    </location>
</feature>
<comment type="subcellular location">
    <subcellularLocation>
        <location evidence="1">Cell envelope</location>
    </subcellularLocation>
</comment>
<feature type="region of interest" description="Disordered" evidence="3">
    <location>
        <begin position="1"/>
        <end position="32"/>
    </location>
</feature>
<evidence type="ECO:0000256" key="1">
    <source>
        <dbReference type="ARBA" id="ARBA00004196"/>
    </source>
</evidence>
<keyword evidence="2" id="KW-0175">Coiled coil</keyword>
<name>A0ABU7X5U5_9ACTN</name>
<keyword evidence="6" id="KW-1185">Reference proteome</keyword>
<sequence length="439" mass="44800">MTVPDTDTQQLPTASCTDSAEQVSEGSAPARSALRRRRRMLAMVCGGTVLLGAAGMAAAAWIKSPAQVAADAAAPPADVLTAAVERRVLAETVVTRGQVTASQSVQVSSAGPGGDGAGRSVVTKVKAKAGEPVAFGRVLLEVSGRPVFALPGALPAYRDLKPGDDGQDVQQLQHALASVGHSTAPDRPGHFGGGTERAVRGLYAALGYTPRPVAENKEPEAKKPATPPALSTHPMVAMSEVVFLNSLPARADSVTAEVGAEASGTLMTISAGDLLVSGGIGLHEKGLIHPGQKVEILAETSGERATGTVVSVAQAPKAKKTESGEDDEAGADEYTVKVKPNGRLPATMAGQEVRLTIAAASSRTKVLAVPSSAISTGADGRTTVTARTPNGSNRRIEVRTGMSGDGFVEVTPTGGARLTEGDQVVVGVDTRHTEQGQPR</sequence>
<reference evidence="5 6" key="1">
    <citation type="submission" date="2023-08" db="EMBL/GenBank/DDBJ databases">
        <authorList>
            <person name="Sharma P."/>
            <person name="Verma V."/>
            <person name="Mohan M.K."/>
            <person name="Dubey A.K."/>
        </authorList>
    </citation>
    <scope>NUCLEOTIDE SEQUENCE [LARGE SCALE GENOMIC DNA]</scope>
    <source>
        <strain evidence="5 6">ADP4</strain>
    </source>
</reference>
<evidence type="ECO:0000256" key="4">
    <source>
        <dbReference type="SAM" id="Phobius"/>
    </source>
</evidence>
<dbReference type="RefSeq" id="WP_331789808.1">
    <property type="nucleotide sequence ID" value="NZ_JAVFKM010000034.1"/>
</dbReference>
<dbReference type="EMBL" id="JAVFKM010000034">
    <property type="protein sequence ID" value="MEF3118896.1"/>
    <property type="molecule type" value="Genomic_DNA"/>
</dbReference>
<dbReference type="InterPro" id="IPR050465">
    <property type="entry name" value="UPF0194_transport"/>
</dbReference>
<feature type="compositionally biased region" description="Polar residues" evidence="3">
    <location>
        <begin position="1"/>
        <end position="25"/>
    </location>
</feature>
<feature type="transmembrane region" description="Helical" evidence="4">
    <location>
        <begin position="41"/>
        <end position="62"/>
    </location>
</feature>
<dbReference type="InterPro" id="IPR036365">
    <property type="entry name" value="PGBD-like_sf"/>
</dbReference>
<protein>
    <recommendedName>
        <fullName evidence="7">Peptidoglycan-binding protein</fullName>
    </recommendedName>
</protein>
<dbReference type="Gene3D" id="1.10.101.10">
    <property type="entry name" value="PGBD-like superfamily/PGBD"/>
    <property type="match status" value="1"/>
</dbReference>
<evidence type="ECO:0000256" key="2">
    <source>
        <dbReference type="ARBA" id="ARBA00023054"/>
    </source>
</evidence>
<evidence type="ECO:0000256" key="3">
    <source>
        <dbReference type="SAM" id="MobiDB-lite"/>
    </source>
</evidence>